<dbReference type="PANTHER" id="PTHR36180">
    <property type="entry name" value="DNA-BINDING PROTEIN-RELATED-RELATED"/>
    <property type="match status" value="1"/>
</dbReference>
<keyword evidence="3" id="KW-1185">Reference proteome</keyword>
<dbReference type="Pfam" id="PF02498">
    <property type="entry name" value="Bro-N"/>
    <property type="match status" value="1"/>
</dbReference>
<protein>
    <submittedName>
        <fullName evidence="2">Transcriptional regulator</fullName>
    </submittedName>
</protein>
<evidence type="ECO:0000259" key="1">
    <source>
        <dbReference type="PROSITE" id="PS51750"/>
    </source>
</evidence>
<feature type="domain" description="Bro-N" evidence="1">
    <location>
        <begin position="1"/>
        <end position="104"/>
    </location>
</feature>
<dbReference type="EMBL" id="JACJKX010000003">
    <property type="protein sequence ID" value="MBM6928147.1"/>
    <property type="molecule type" value="Genomic_DNA"/>
</dbReference>
<comment type="caution">
    <text evidence="2">The sequence shown here is derived from an EMBL/GenBank/DDBJ whole genome shotgun (WGS) entry which is preliminary data.</text>
</comment>
<proteinExistence type="predicted"/>
<accession>A0ABS2GTU0</accession>
<dbReference type="Proteomes" id="UP000777002">
    <property type="component" value="Unassembled WGS sequence"/>
</dbReference>
<evidence type="ECO:0000313" key="2">
    <source>
        <dbReference type="EMBL" id="MBM6928147.1"/>
    </source>
</evidence>
<dbReference type="PANTHER" id="PTHR36180:SF2">
    <property type="entry name" value="BRO FAMILY PROTEIN"/>
    <property type="match status" value="1"/>
</dbReference>
<organism evidence="2 3">
    <name type="scientific">Parasutterella secunda</name>
    <dbReference type="NCBI Taxonomy" id="626947"/>
    <lineage>
        <taxon>Bacteria</taxon>
        <taxon>Pseudomonadati</taxon>
        <taxon>Pseudomonadota</taxon>
        <taxon>Betaproteobacteria</taxon>
        <taxon>Burkholderiales</taxon>
        <taxon>Sutterellaceae</taxon>
        <taxon>Parasutterella</taxon>
    </lineage>
</organism>
<evidence type="ECO:0000313" key="3">
    <source>
        <dbReference type="Proteomes" id="UP000777002"/>
    </source>
</evidence>
<name>A0ABS2GTU0_9BURK</name>
<dbReference type="PROSITE" id="PS51750">
    <property type="entry name" value="BRO_N"/>
    <property type="match status" value="1"/>
</dbReference>
<dbReference type="RefSeq" id="WP_205049748.1">
    <property type="nucleotide sequence ID" value="NZ_JACJKX010000003.1"/>
</dbReference>
<dbReference type="SMART" id="SM01040">
    <property type="entry name" value="Bro-N"/>
    <property type="match status" value="1"/>
</dbReference>
<reference evidence="2 3" key="1">
    <citation type="journal article" date="2021" name="Sci. Rep.">
        <title>The distribution of antibiotic resistance genes in chicken gut microbiota commensals.</title>
        <authorList>
            <person name="Juricova H."/>
            <person name="Matiasovicova J."/>
            <person name="Kubasova T."/>
            <person name="Cejkova D."/>
            <person name="Rychlik I."/>
        </authorList>
    </citation>
    <scope>NUCLEOTIDE SEQUENCE [LARGE SCALE GENOMIC DNA]</scope>
    <source>
        <strain evidence="2 3">An562</strain>
    </source>
</reference>
<dbReference type="InterPro" id="IPR003497">
    <property type="entry name" value="BRO_N_domain"/>
</dbReference>
<sequence>MSALSFCFESTQVRVLGDTLNPLFVAIDICRALGFQDTINAVKRHVDPEDISKMEITTNGGKQEVNCVNESGMYALIFGSKLPSAKRFKKWVTSEVLPAIRKTGQYSATEESSEVATLTPAQQLAIQQAVGRRAQKTANHYQTIYRAIKLRYQIARYDQLPQSLFEDCLKFIETVDLHVPEAPAPVQETRLVQVQPKRDILTRLECERLLGFVYEFKYLHKRDLDAIYDLLKAVHSPLAASFWELKESWSIGNLERVLAAHGYRVQDLDCYKHLMGFAK</sequence>
<gene>
    <name evidence="2" type="ORF">H5985_02540</name>
</gene>